<evidence type="ECO:0000313" key="2">
    <source>
        <dbReference type="Proteomes" id="UP000698963"/>
    </source>
</evidence>
<reference evidence="1" key="1">
    <citation type="journal article" date="2021" name="PeerJ">
        <title>Extensive microbial diversity within the chicken gut microbiome revealed by metagenomics and culture.</title>
        <authorList>
            <person name="Gilroy R."/>
            <person name="Ravi A."/>
            <person name="Getino M."/>
            <person name="Pursley I."/>
            <person name="Horton D.L."/>
            <person name="Alikhan N.F."/>
            <person name="Baker D."/>
            <person name="Gharbi K."/>
            <person name="Hall N."/>
            <person name="Watson M."/>
            <person name="Adriaenssens E.M."/>
            <person name="Foster-Nyarko E."/>
            <person name="Jarju S."/>
            <person name="Secka A."/>
            <person name="Antonio M."/>
            <person name="Oren A."/>
            <person name="Chaudhuri R.R."/>
            <person name="La Ragione R."/>
            <person name="Hildebrand F."/>
            <person name="Pallen M.J."/>
        </authorList>
    </citation>
    <scope>NUCLEOTIDE SEQUENCE</scope>
    <source>
        <strain evidence="1">ChiGjej2B2-19336</strain>
    </source>
</reference>
<comment type="caution">
    <text evidence="1">The sequence shown here is derived from an EMBL/GenBank/DDBJ whole genome shotgun (WGS) entry which is preliminary data.</text>
</comment>
<feature type="non-terminal residue" evidence="1">
    <location>
        <position position="1"/>
    </location>
</feature>
<dbReference type="RefSeq" id="WP_304122044.1">
    <property type="nucleotide sequence ID" value="NZ_DYZA01000112.1"/>
</dbReference>
<dbReference type="AlphaFoldDB" id="A0A921AWE8"/>
<evidence type="ECO:0000313" key="1">
    <source>
        <dbReference type="EMBL" id="HJD97156.1"/>
    </source>
</evidence>
<proteinExistence type="predicted"/>
<dbReference type="Proteomes" id="UP000698963">
    <property type="component" value="Unassembled WGS sequence"/>
</dbReference>
<accession>A0A921AWE8</accession>
<dbReference type="EMBL" id="DYZA01000112">
    <property type="protein sequence ID" value="HJD97156.1"/>
    <property type="molecule type" value="Genomic_DNA"/>
</dbReference>
<gene>
    <name evidence="1" type="ORF">K8W16_05885</name>
</gene>
<organism evidence="1 2">
    <name type="scientific">Mailhella massiliensis</name>
    <dbReference type="NCBI Taxonomy" id="1903261"/>
    <lineage>
        <taxon>Bacteria</taxon>
        <taxon>Pseudomonadati</taxon>
        <taxon>Thermodesulfobacteriota</taxon>
        <taxon>Desulfovibrionia</taxon>
        <taxon>Desulfovibrionales</taxon>
        <taxon>Desulfovibrionaceae</taxon>
        <taxon>Mailhella</taxon>
    </lineage>
</organism>
<reference evidence="1" key="2">
    <citation type="submission" date="2021-09" db="EMBL/GenBank/DDBJ databases">
        <authorList>
            <person name="Gilroy R."/>
        </authorList>
    </citation>
    <scope>NUCLEOTIDE SEQUENCE</scope>
    <source>
        <strain evidence="1">ChiGjej2B2-19336</strain>
    </source>
</reference>
<sequence length="137" mass="15492">KRKFSSGVEEKAELSAYFPGDRCPRRKEQKGKMHGGAPGCPIAKKAVSAGKGVICPKFQERFELDNLLSFCENQNFRGFMRMRAECRNGRCRCGIRHDARFPVSGPTVPLPGSFSAVKNFMEMLWQTTISRIKSFIR</sequence>
<protein>
    <submittedName>
        <fullName evidence="1">Uncharacterized protein</fullName>
    </submittedName>
</protein>
<name>A0A921AWE8_9BACT</name>